<evidence type="ECO:0000256" key="5">
    <source>
        <dbReference type="ARBA" id="ARBA00023004"/>
    </source>
</evidence>
<dbReference type="InterPro" id="IPR003451">
    <property type="entry name" value="LytB/IspH"/>
</dbReference>
<dbReference type="Proteomes" id="UP001207337">
    <property type="component" value="Unassembled WGS sequence"/>
</dbReference>
<evidence type="ECO:0000256" key="6">
    <source>
        <dbReference type="ARBA" id="ARBA00023014"/>
    </source>
</evidence>
<comment type="caution">
    <text evidence="9">The sequence shown here is derived from an EMBL/GenBank/DDBJ whole genome shotgun (WGS) entry which is preliminary data.</text>
</comment>
<reference evidence="9 10" key="1">
    <citation type="submission" date="2021-11" db="EMBL/GenBank/DDBJ databases">
        <title>Aliifidinibius sp. nov., a new bacterium isolated from saline soil.</title>
        <authorList>
            <person name="Galisteo C."/>
            <person name="De La Haba R."/>
            <person name="Sanchez-Porro C."/>
            <person name="Ventosa A."/>
        </authorList>
    </citation>
    <scope>NUCLEOTIDE SEQUENCE [LARGE SCALE GENOMIC DNA]</scope>
    <source>
        <strain evidence="9 10">KACC 190600</strain>
    </source>
</reference>
<gene>
    <name evidence="9" type="ORF">LQ318_11235</name>
</gene>
<evidence type="ECO:0000313" key="10">
    <source>
        <dbReference type="Proteomes" id="UP001207337"/>
    </source>
</evidence>
<evidence type="ECO:0000256" key="4">
    <source>
        <dbReference type="ARBA" id="ARBA00023002"/>
    </source>
</evidence>
<dbReference type="NCBIfam" id="TIGR00216">
    <property type="entry name" value="ispH_lytB"/>
    <property type="match status" value="1"/>
</dbReference>
<keyword evidence="3" id="KW-0479">Metal-binding</keyword>
<evidence type="ECO:0000256" key="7">
    <source>
        <dbReference type="ARBA" id="ARBA00046313"/>
    </source>
</evidence>
<dbReference type="RefSeq" id="WP_265790184.1">
    <property type="nucleotide sequence ID" value="NZ_BAABRS010000003.1"/>
</dbReference>
<dbReference type="GO" id="GO:0051745">
    <property type="term" value="F:4-hydroxy-3-methylbut-2-enyl diphosphate reductase activity"/>
    <property type="evidence" value="ECO:0007669"/>
    <property type="project" value="UniProtKB-EC"/>
</dbReference>
<dbReference type="CDD" id="cd13944">
    <property type="entry name" value="lytB_ispH"/>
    <property type="match status" value="1"/>
</dbReference>
<dbReference type="EMBL" id="JAJNDC010000003">
    <property type="protein sequence ID" value="MCW9713477.1"/>
    <property type="molecule type" value="Genomic_DNA"/>
</dbReference>
<keyword evidence="4 9" id="KW-0560">Oxidoreductase</keyword>
<comment type="pathway">
    <text evidence="7">Isoprenoid biosynthesis; isopentenyl diphosphate biosynthesis via DXP pathway; isopentenyl diphosphate from 1-deoxy-D-xylulose 5-phosphate: step 6/6.</text>
</comment>
<comment type="cofactor">
    <cofactor evidence="1">
        <name>[4Fe-4S] cluster</name>
        <dbReference type="ChEBI" id="CHEBI:49883"/>
    </cofactor>
</comment>
<evidence type="ECO:0000256" key="1">
    <source>
        <dbReference type="ARBA" id="ARBA00001966"/>
    </source>
</evidence>
<dbReference type="PANTHER" id="PTHR31619:SF5">
    <property type="entry name" value="4-HYDROXY-3-METHYLBUT-2-ENYL DIPHOSPHATE REDUCTASE, CHLOROPLASTIC"/>
    <property type="match status" value="1"/>
</dbReference>
<proteinExistence type="predicted"/>
<keyword evidence="2" id="KW-0004">4Fe-4S</keyword>
<name>A0ABT3Q033_9BACT</name>
<dbReference type="Gene3D" id="3.40.1010.20">
    <property type="entry name" value="4-hydroxy-3-methylbut-2-enyl diphosphate reductase, catalytic domain"/>
    <property type="match status" value="2"/>
</dbReference>
<evidence type="ECO:0000256" key="2">
    <source>
        <dbReference type="ARBA" id="ARBA00022485"/>
    </source>
</evidence>
<evidence type="ECO:0000256" key="8">
    <source>
        <dbReference type="ARBA" id="ARBA00046314"/>
    </source>
</evidence>
<dbReference type="PANTHER" id="PTHR31619">
    <property type="entry name" value="4-HYDROXY-3-METHYLBUT-2-ENYL DIPHOSPHATE REDUCTASE, CHLOROPLASTIC"/>
    <property type="match status" value="1"/>
</dbReference>
<dbReference type="NCBIfam" id="NF009911">
    <property type="entry name" value="PRK13371.1"/>
    <property type="match status" value="1"/>
</dbReference>
<dbReference type="Gene3D" id="3.40.50.11270">
    <property type="match status" value="1"/>
</dbReference>
<evidence type="ECO:0000313" key="9">
    <source>
        <dbReference type="EMBL" id="MCW9713477.1"/>
    </source>
</evidence>
<keyword evidence="5" id="KW-0408">Iron</keyword>
<dbReference type="Pfam" id="PF02401">
    <property type="entry name" value="LYTB"/>
    <property type="match status" value="1"/>
</dbReference>
<evidence type="ECO:0000256" key="3">
    <source>
        <dbReference type="ARBA" id="ARBA00022723"/>
    </source>
</evidence>
<protein>
    <submittedName>
        <fullName evidence="9">4-hydroxy-3-methylbut-2-enyl diphosphate reductase</fullName>
        <ecNumber evidence="9">1.17.7.4</ecNumber>
    </submittedName>
</protein>
<accession>A0ABT3Q033</accession>
<organism evidence="9 10">
    <name type="scientific">Fodinibius salicampi</name>
    <dbReference type="NCBI Taxonomy" id="1920655"/>
    <lineage>
        <taxon>Bacteria</taxon>
        <taxon>Pseudomonadati</taxon>
        <taxon>Balneolota</taxon>
        <taxon>Balneolia</taxon>
        <taxon>Balneolales</taxon>
        <taxon>Balneolaceae</taxon>
        <taxon>Fodinibius</taxon>
    </lineage>
</organism>
<keyword evidence="6" id="KW-0411">Iron-sulfur</keyword>
<comment type="pathway">
    <text evidence="8">Isoprenoid biosynthesis; dimethylallyl diphosphate biosynthesis; dimethylallyl diphosphate from (2E)-4-hydroxy-3-methylbutenyl diphosphate: step 1/1.</text>
</comment>
<dbReference type="EC" id="1.17.7.4" evidence="9"/>
<sequence length="417" mass="47459">MGRKKFNIPDIYQSPIIRKVKEANKIVDPRKKDLAPTVLDFGSVQFYIPRHFGFCYGVENAIDIAYETVEQYPDKDIYLLSEMIHNPTVNEDLQARGVQFLFETDGTEIIPIESLDEDDIVIVPAFGTTLEMQQKLKNQGIDPYQFNTTCPFVKKVWNRGKQLGKKGYSLVIHGKHRHEETRATFSHSANHSPCVVLLNTEEAQILADILTRDRPKSDFEKYFGHKSTDGFDPYTDMKQFGVINQTTMLATETEEVMHILKEAAIEQFGEADILDHFADTSDTLCYATNENQSATLALADTDVDLSIVVGGYNSSNTMHLVEILEHAFPTYHVRDAEEIDGPERIRHFNQWDKEMKQTENWLPRSNGQPLKIGVTSGASCPDVLVDEVILKILSYFDTEQTVEEVIKPFEEQLEEVA</sequence>
<keyword evidence="10" id="KW-1185">Reference proteome</keyword>